<dbReference type="InterPro" id="IPR029052">
    <property type="entry name" value="Metallo-depent_PP-like"/>
</dbReference>
<gene>
    <name evidence="2" type="ORF">MPOCJGCO_4438</name>
</gene>
<protein>
    <recommendedName>
        <fullName evidence="1">Calcineurin-like phosphoesterase domain-containing protein</fullName>
    </recommendedName>
</protein>
<dbReference type="Proteomes" id="UP001055057">
    <property type="component" value="Unassembled WGS sequence"/>
</dbReference>
<dbReference type="Gene3D" id="3.60.21.10">
    <property type="match status" value="1"/>
</dbReference>
<dbReference type="RefSeq" id="WP_147708301.1">
    <property type="nucleotide sequence ID" value="NZ_BPRB01000305.1"/>
</dbReference>
<name>A0ABQ4U4H7_9HYPH</name>
<feature type="domain" description="Calcineurin-like phosphoesterase" evidence="1">
    <location>
        <begin position="1"/>
        <end position="227"/>
    </location>
</feature>
<dbReference type="EMBL" id="BPRB01000305">
    <property type="protein sequence ID" value="GJE62305.1"/>
    <property type="molecule type" value="Genomic_DNA"/>
</dbReference>
<evidence type="ECO:0000259" key="1">
    <source>
        <dbReference type="Pfam" id="PF00149"/>
    </source>
</evidence>
<dbReference type="PANTHER" id="PTHR37844">
    <property type="entry name" value="SER/THR PROTEIN PHOSPHATASE SUPERFAMILY (AFU_ORTHOLOGUE AFUA_1G14840)"/>
    <property type="match status" value="1"/>
</dbReference>
<comment type="caution">
    <text evidence="2">The sequence shown here is derived from an EMBL/GenBank/DDBJ whole genome shotgun (WGS) entry which is preliminary data.</text>
</comment>
<organism evidence="2 3">
    <name type="scientific">Methylobacterium trifolii</name>
    <dbReference type="NCBI Taxonomy" id="1003092"/>
    <lineage>
        <taxon>Bacteria</taxon>
        <taxon>Pseudomonadati</taxon>
        <taxon>Pseudomonadota</taxon>
        <taxon>Alphaproteobacteria</taxon>
        <taxon>Hyphomicrobiales</taxon>
        <taxon>Methylobacteriaceae</taxon>
        <taxon>Methylobacterium</taxon>
    </lineage>
</organism>
<evidence type="ECO:0000313" key="2">
    <source>
        <dbReference type="EMBL" id="GJE62305.1"/>
    </source>
</evidence>
<evidence type="ECO:0000313" key="3">
    <source>
        <dbReference type="Proteomes" id="UP001055057"/>
    </source>
</evidence>
<keyword evidence="3" id="KW-1185">Reference proteome</keyword>
<proteinExistence type="predicted"/>
<sequence length="281" mass="31487">MRLWTLSDLHQERATNAWDPAAHAPAGGFDVVVIAGDVHVPLVRSLEWIAERFLGVPVVYVPGNHDFWWDRGEDRYTLSDQVSRGRAAADRLGVHLLMDAAVTIGDIHFVGSTLWTDFRLGAFGLLHGLRSAGGREGMNDYRRIRTGPTSRHRIQPEDVLRLHRASRPFVQGAIRPAPERTVVVSHHAPSRRSLPPQPDLAWCYASDLEDVIEASRPTLWIHGHVHRHADYELFDTRIVCNARGHTDEEAGFISDLVVEVPRPRHDAASLTPSTEKEGSDR</sequence>
<reference evidence="2" key="1">
    <citation type="journal article" date="2021" name="Front. Microbiol.">
        <title>Comprehensive Comparative Genomics and Phenotyping of Methylobacterium Species.</title>
        <authorList>
            <person name="Alessa O."/>
            <person name="Ogura Y."/>
            <person name="Fujitani Y."/>
            <person name="Takami H."/>
            <person name="Hayashi T."/>
            <person name="Sahin N."/>
            <person name="Tani A."/>
        </authorList>
    </citation>
    <scope>NUCLEOTIDE SEQUENCE</scope>
    <source>
        <strain evidence="2">DSM 23632</strain>
    </source>
</reference>
<dbReference type="SUPFAM" id="SSF56300">
    <property type="entry name" value="Metallo-dependent phosphatases"/>
    <property type="match status" value="1"/>
</dbReference>
<dbReference type="Pfam" id="PF00149">
    <property type="entry name" value="Metallophos"/>
    <property type="match status" value="1"/>
</dbReference>
<dbReference type="PANTHER" id="PTHR37844:SF2">
    <property type="entry name" value="SER_THR PROTEIN PHOSPHATASE SUPERFAMILY (AFU_ORTHOLOGUE AFUA_1G14840)"/>
    <property type="match status" value="1"/>
</dbReference>
<reference evidence="2" key="2">
    <citation type="submission" date="2021-08" db="EMBL/GenBank/DDBJ databases">
        <authorList>
            <person name="Tani A."/>
            <person name="Ola A."/>
            <person name="Ogura Y."/>
            <person name="Katsura K."/>
            <person name="Hayashi T."/>
        </authorList>
    </citation>
    <scope>NUCLEOTIDE SEQUENCE</scope>
    <source>
        <strain evidence="2">DSM 23632</strain>
    </source>
</reference>
<accession>A0ABQ4U4H7</accession>
<dbReference type="InterPro" id="IPR004843">
    <property type="entry name" value="Calcineurin-like_PHP"/>
</dbReference>